<evidence type="ECO:0000313" key="8">
    <source>
        <dbReference type="EMBL" id="MBG6137866.1"/>
    </source>
</evidence>
<dbReference type="InterPro" id="IPR034294">
    <property type="entry name" value="Aquaporin_transptr"/>
</dbReference>
<keyword evidence="9" id="KW-1185">Reference proteome</keyword>
<dbReference type="SUPFAM" id="SSF81338">
    <property type="entry name" value="Aquaporin-like"/>
    <property type="match status" value="1"/>
</dbReference>
<evidence type="ECO:0000256" key="2">
    <source>
        <dbReference type="ARBA" id="ARBA00006175"/>
    </source>
</evidence>
<dbReference type="InterPro" id="IPR000425">
    <property type="entry name" value="MIP"/>
</dbReference>
<feature type="transmembrane region" description="Helical" evidence="7">
    <location>
        <begin position="39"/>
        <end position="59"/>
    </location>
</feature>
<dbReference type="RefSeq" id="WP_197004683.1">
    <property type="nucleotide sequence ID" value="NZ_BONS01000017.1"/>
</dbReference>
<accession>A0A8J7GUX4</accession>
<keyword evidence="6" id="KW-0813">Transport</keyword>
<comment type="subcellular location">
    <subcellularLocation>
        <location evidence="1">Membrane</location>
        <topology evidence="1">Multi-pass membrane protein</topology>
    </subcellularLocation>
</comment>
<feature type="transmembrane region" description="Helical" evidence="7">
    <location>
        <begin position="197"/>
        <end position="219"/>
    </location>
</feature>
<dbReference type="Pfam" id="PF00230">
    <property type="entry name" value="MIP"/>
    <property type="match status" value="1"/>
</dbReference>
<dbReference type="PANTHER" id="PTHR19139">
    <property type="entry name" value="AQUAPORIN TRANSPORTER"/>
    <property type="match status" value="1"/>
</dbReference>
<evidence type="ECO:0000256" key="7">
    <source>
        <dbReference type="SAM" id="Phobius"/>
    </source>
</evidence>
<dbReference type="GO" id="GO:0005886">
    <property type="term" value="C:plasma membrane"/>
    <property type="evidence" value="ECO:0007669"/>
    <property type="project" value="TreeGrafter"/>
</dbReference>
<reference evidence="8" key="1">
    <citation type="submission" date="2020-11" db="EMBL/GenBank/DDBJ databases">
        <title>Sequencing the genomes of 1000 actinobacteria strains.</title>
        <authorList>
            <person name="Klenk H.-P."/>
        </authorList>
    </citation>
    <scope>NUCLEOTIDE SEQUENCE</scope>
    <source>
        <strain evidence="8">DSM 45356</strain>
    </source>
</reference>
<sequence>MSTSLQRLLSEALGTFTLVFFGATAAASAASGAYGQAVAYTLALTLAVWLVGGVSGAHLNPAITLVMAARNRFAWRDVPGYVVAQLVGGIAGSLLIWAAVGTKGAGLGATSLSAGTNVWEGLLAEALAGFLLGAAYYAFHVQGRLSGGLGALGVGLAYGTGILALGGFTGASANLARSVAPQVTLALSGGKSDWSDMWVYLVGPVVGILVGVLVVDTVLKATAEAKASD</sequence>
<keyword evidence="4 7" id="KW-1133">Transmembrane helix</keyword>
<evidence type="ECO:0000256" key="6">
    <source>
        <dbReference type="RuleBase" id="RU000477"/>
    </source>
</evidence>
<dbReference type="InterPro" id="IPR023271">
    <property type="entry name" value="Aquaporin-like"/>
</dbReference>
<dbReference type="PANTHER" id="PTHR19139:SF199">
    <property type="entry name" value="MIP17260P"/>
    <property type="match status" value="1"/>
</dbReference>
<dbReference type="PRINTS" id="PR00783">
    <property type="entry name" value="MINTRINSICP"/>
</dbReference>
<dbReference type="AlphaFoldDB" id="A0A8J7GUX4"/>
<evidence type="ECO:0000256" key="1">
    <source>
        <dbReference type="ARBA" id="ARBA00004141"/>
    </source>
</evidence>
<feature type="transmembrane region" description="Helical" evidence="7">
    <location>
        <begin position="80"/>
        <end position="101"/>
    </location>
</feature>
<feature type="transmembrane region" description="Helical" evidence="7">
    <location>
        <begin position="151"/>
        <end position="177"/>
    </location>
</feature>
<dbReference type="EMBL" id="JADOUF010000001">
    <property type="protein sequence ID" value="MBG6137866.1"/>
    <property type="molecule type" value="Genomic_DNA"/>
</dbReference>
<dbReference type="Proteomes" id="UP000622552">
    <property type="component" value="Unassembled WGS sequence"/>
</dbReference>
<gene>
    <name evidence="8" type="ORF">IW245_004060</name>
</gene>
<dbReference type="GO" id="GO:0015250">
    <property type="term" value="F:water channel activity"/>
    <property type="evidence" value="ECO:0007669"/>
    <property type="project" value="TreeGrafter"/>
</dbReference>
<keyword evidence="5 7" id="KW-0472">Membrane</keyword>
<name>A0A8J7GUX4_9ACTN</name>
<feature type="transmembrane region" description="Helical" evidence="7">
    <location>
        <begin position="121"/>
        <end position="139"/>
    </location>
</feature>
<evidence type="ECO:0000313" key="9">
    <source>
        <dbReference type="Proteomes" id="UP000622552"/>
    </source>
</evidence>
<keyword evidence="3 6" id="KW-0812">Transmembrane</keyword>
<organism evidence="8 9">
    <name type="scientific">Longispora fulva</name>
    <dbReference type="NCBI Taxonomy" id="619741"/>
    <lineage>
        <taxon>Bacteria</taxon>
        <taxon>Bacillati</taxon>
        <taxon>Actinomycetota</taxon>
        <taxon>Actinomycetes</taxon>
        <taxon>Micromonosporales</taxon>
        <taxon>Micromonosporaceae</taxon>
        <taxon>Longispora</taxon>
    </lineage>
</organism>
<comment type="caution">
    <text evidence="8">The sequence shown here is derived from an EMBL/GenBank/DDBJ whole genome shotgun (WGS) entry which is preliminary data.</text>
</comment>
<proteinExistence type="inferred from homology"/>
<evidence type="ECO:0000256" key="5">
    <source>
        <dbReference type="ARBA" id="ARBA00023136"/>
    </source>
</evidence>
<dbReference type="Gene3D" id="1.20.1080.10">
    <property type="entry name" value="Glycerol uptake facilitator protein"/>
    <property type="match status" value="1"/>
</dbReference>
<evidence type="ECO:0000256" key="4">
    <source>
        <dbReference type="ARBA" id="ARBA00022989"/>
    </source>
</evidence>
<evidence type="ECO:0000256" key="3">
    <source>
        <dbReference type="ARBA" id="ARBA00022692"/>
    </source>
</evidence>
<comment type="similarity">
    <text evidence="2 6">Belongs to the MIP/aquaporin (TC 1.A.8) family.</text>
</comment>
<protein>
    <submittedName>
        <fullName evidence="8">Glycerol uptake facilitator protein</fullName>
    </submittedName>
</protein>